<dbReference type="CDD" id="cd05276">
    <property type="entry name" value="p53_inducible_oxidoreductase"/>
    <property type="match status" value="1"/>
</dbReference>
<dbReference type="Gene3D" id="3.40.50.720">
    <property type="entry name" value="NAD(P)-binding Rossmann-like Domain"/>
    <property type="match status" value="1"/>
</dbReference>
<dbReference type="SMART" id="SM00829">
    <property type="entry name" value="PKS_ER"/>
    <property type="match status" value="1"/>
</dbReference>
<reference evidence="4 5" key="1">
    <citation type="submission" date="2018-05" db="EMBL/GenBank/DDBJ databases">
        <title>Rhodohalobacter halophilus gen. nov., sp. nov., a moderately halophilic member of the family Balneolaceae.</title>
        <authorList>
            <person name="Liu Z.-W."/>
        </authorList>
    </citation>
    <scope>NUCLEOTIDE SEQUENCE [LARGE SCALE GENOMIC DNA]</scope>
    <source>
        <strain evidence="4 5">8A47</strain>
    </source>
</reference>
<dbReference type="SUPFAM" id="SSF51735">
    <property type="entry name" value="NAD(P)-binding Rossmann-fold domains"/>
    <property type="match status" value="1"/>
</dbReference>
<keyword evidence="2" id="KW-0560">Oxidoreductase</keyword>
<dbReference type="Pfam" id="PF08240">
    <property type="entry name" value="ADH_N"/>
    <property type="match status" value="1"/>
</dbReference>
<dbReference type="RefSeq" id="WP_109647892.1">
    <property type="nucleotide sequence ID" value="NZ_QGGB01000010.1"/>
</dbReference>
<dbReference type="InterPro" id="IPR014189">
    <property type="entry name" value="Quinone_OxRdtase_PIG3"/>
</dbReference>
<evidence type="ECO:0000256" key="1">
    <source>
        <dbReference type="ARBA" id="ARBA00022857"/>
    </source>
</evidence>
<name>A0A316TZ89_9BACT</name>
<dbReference type="InterPro" id="IPR020843">
    <property type="entry name" value="ER"/>
</dbReference>
<dbReference type="InterPro" id="IPR011032">
    <property type="entry name" value="GroES-like_sf"/>
</dbReference>
<dbReference type="InterPro" id="IPR013154">
    <property type="entry name" value="ADH-like_N"/>
</dbReference>
<feature type="domain" description="Enoyl reductase (ER)" evidence="3">
    <location>
        <begin position="11"/>
        <end position="325"/>
    </location>
</feature>
<comment type="caution">
    <text evidence="4">The sequence shown here is derived from an EMBL/GenBank/DDBJ whole genome shotgun (WGS) entry which is preliminary data.</text>
</comment>
<dbReference type="OrthoDB" id="648910at2"/>
<dbReference type="InterPro" id="IPR036291">
    <property type="entry name" value="NAD(P)-bd_dom_sf"/>
</dbReference>
<evidence type="ECO:0000256" key="2">
    <source>
        <dbReference type="ARBA" id="ARBA00023002"/>
    </source>
</evidence>
<dbReference type="Gene3D" id="3.90.180.10">
    <property type="entry name" value="Medium-chain alcohol dehydrogenases, catalytic domain"/>
    <property type="match status" value="1"/>
</dbReference>
<dbReference type="InterPro" id="IPR013149">
    <property type="entry name" value="ADH-like_C"/>
</dbReference>
<keyword evidence="5" id="KW-1185">Reference proteome</keyword>
<evidence type="ECO:0000313" key="4">
    <source>
        <dbReference type="EMBL" id="PWN05336.1"/>
    </source>
</evidence>
<gene>
    <name evidence="4" type="ORF">DDZ15_14815</name>
</gene>
<dbReference type="PANTHER" id="PTHR48106">
    <property type="entry name" value="QUINONE OXIDOREDUCTASE PIG3-RELATED"/>
    <property type="match status" value="1"/>
</dbReference>
<proteinExistence type="predicted"/>
<dbReference type="GO" id="GO:0070402">
    <property type="term" value="F:NADPH binding"/>
    <property type="evidence" value="ECO:0007669"/>
    <property type="project" value="TreeGrafter"/>
</dbReference>
<sequence length="328" mass="35918">MKALLVDHQNGSPVMRTGTFPDPVPGDRELLVKTEAAALNRADLLQKAGKYPPPDGESPILGLEMSGVVEQAGKDVEGFKPGDPVFGLLGGGGYAEYCIIDYRMARIIPENFSFEEAAAIPEVFLTAYQALFLLGRLEKRETVLIHAGASGVGTAAIQLARVLKDATVLATAGTPEKLTLCRELGADLAINYKKESFAEPIIEHKGPDSTNLIIDFIGAPYWHDNLRIAATDGRIIYLSMLGGSKIDSISLVPVLKKRLTIAGSTLRNRNAEYKIDLMRKFWEDSADKFPKQEIKPVIDSIYDWKDAEKAHQYMADNRNAGKIILMGM</sequence>
<dbReference type="AlphaFoldDB" id="A0A316TZ89"/>
<dbReference type="PANTHER" id="PTHR48106:SF18">
    <property type="entry name" value="QUINONE OXIDOREDUCTASE PIG3"/>
    <property type="match status" value="1"/>
</dbReference>
<keyword evidence="1" id="KW-0521">NADP</keyword>
<dbReference type="SUPFAM" id="SSF50129">
    <property type="entry name" value="GroES-like"/>
    <property type="match status" value="1"/>
</dbReference>
<dbReference type="Proteomes" id="UP000245533">
    <property type="component" value="Unassembled WGS sequence"/>
</dbReference>
<evidence type="ECO:0000313" key="5">
    <source>
        <dbReference type="Proteomes" id="UP000245533"/>
    </source>
</evidence>
<dbReference type="NCBIfam" id="TIGR02824">
    <property type="entry name" value="quinone_pig3"/>
    <property type="match status" value="1"/>
</dbReference>
<evidence type="ECO:0000259" key="3">
    <source>
        <dbReference type="SMART" id="SM00829"/>
    </source>
</evidence>
<protein>
    <submittedName>
        <fullName evidence="4">NADPH:quinone oxidoreductase</fullName>
    </submittedName>
</protein>
<dbReference type="Pfam" id="PF00107">
    <property type="entry name" value="ADH_zinc_N"/>
    <property type="match status" value="1"/>
</dbReference>
<accession>A0A316TZ89</accession>
<dbReference type="GO" id="GO:0016651">
    <property type="term" value="F:oxidoreductase activity, acting on NAD(P)H"/>
    <property type="evidence" value="ECO:0007669"/>
    <property type="project" value="TreeGrafter"/>
</dbReference>
<dbReference type="EMBL" id="QGGB01000010">
    <property type="protein sequence ID" value="PWN05336.1"/>
    <property type="molecule type" value="Genomic_DNA"/>
</dbReference>
<organism evidence="4 5">
    <name type="scientific">Rhodohalobacter mucosus</name>
    <dbReference type="NCBI Taxonomy" id="2079485"/>
    <lineage>
        <taxon>Bacteria</taxon>
        <taxon>Pseudomonadati</taxon>
        <taxon>Balneolota</taxon>
        <taxon>Balneolia</taxon>
        <taxon>Balneolales</taxon>
        <taxon>Balneolaceae</taxon>
        <taxon>Rhodohalobacter</taxon>
    </lineage>
</organism>